<dbReference type="GeneTree" id="ENSGT00940000164709"/>
<dbReference type="Ensembl" id="ENSPANT00000061226.1">
    <property type="protein sequence ID" value="ENSPANP00000054566.1"/>
    <property type="gene ID" value="ENSPANG00000047991.1"/>
</dbReference>
<feature type="transmembrane region" description="Helical" evidence="1">
    <location>
        <begin position="26"/>
        <end position="47"/>
    </location>
</feature>
<organism evidence="2 3">
    <name type="scientific">Papio anubis</name>
    <name type="common">Olive baboon</name>
    <dbReference type="NCBI Taxonomy" id="9555"/>
    <lineage>
        <taxon>Eukaryota</taxon>
        <taxon>Metazoa</taxon>
        <taxon>Chordata</taxon>
        <taxon>Craniata</taxon>
        <taxon>Vertebrata</taxon>
        <taxon>Euteleostomi</taxon>
        <taxon>Mammalia</taxon>
        <taxon>Eutheria</taxon>
        <taxon>Euarchontoglires</taxon>
        <taxon>Primates</taxon>
        <taxon>Haplorrhini</taxon>
        <taxon>Catarrhini</taxon>
        <taxon>Cercopithecidae</taxon>
        <taxon>Cercopithecinae</taxon>
        <taxon>Papio</taxon>
    </lineage>
</organism>
<evidence type="ECO:0000313" key="2">
    <source>
        <dbReference type="Ensembl" id="ENSPANP00000054566.1"/>
    </source>
</evidence>
<dbReference type="PRINTS" id="PR02045">
    <property type="entry name" value="F138DOMAIN"/>
</dbReference>
<evidence type="ECO:0000313" key="3">
    <source>
        <dbReference type="Proteomes" id="UP000028761"/>
    </source>
</evidence>
<reference evidence="2" key="3">
    <citation type="submission" date="2025-09" db="UniProtKB">
        <authorList>
            <consortium name="Ensembl"/>
        </authorList>
    </citation>
    <scope>IDENTIFICATION</scope>
</reference>
<keyword evidence="1" id="KW-0472">Membrane</keyword>
<protein>
    <submittedName>
        <fullName evidence="2">Uncharacterized protein</fullName>
    </submittedName>
</protein>
<dbReference type="AlphaFoldDB" id="A0A8I5NT18"/>
<reference evidence="2" key="2">
    <citation type="submission" date="2025-08" db="UniProtKB">
        <authorList>
            <consortium name="Ensembl"/>
        </authorList>
    </citation>
    <scope>IDENTIFICATION</scope>
</reference>
<name>A0A8I5NT18_PAPAN</name>
<proteinExistence type="predicted"/>
<accession>A0A8I5NT18</accession>
<dbReference type="PANTHER" id="PTHR46254:SF3">
    <property type="entry name" value="SECRETED PROTEIN"/>
    <property type="match status" value="1"/>
</dbReference>
<dbReference type="PANTHER" id="PTHR46254">
    <property type="entry name" value="PROTEIN GVQW1-RELATED"/>
    <property type="match status" value="1"/>
</dbReference>
<reference evidence="2 3" key="1">
    <citation type="submission" date="2012-03" db="EMBL/GenBank/DDBJ databases">
        <title>Whole Genome Assembly of Papio anubis.</title>
        <authorList>
            <person name="Liu Y.L."/>
            <person name="Abraham K.A."/>
            <person name="Akbar H.A."/>
            <person name="Ali S.A."/>
            <person name="Anosike U.A."/>
            <person name="Aqrawi P.A."/>
            <person name="Arias F.A."/>
            <person name="Attaway T.A."/>
            <person name="Awwad R.A."/>
            <person name="Babu C.B."/>
            <person name="Bandaranaike D.B."/>
            <person name="Battles P.B."/>
            <person name="Bell A.B."/>
            <person name="Beltran B.B."/>
            <person name="Berhane-Mersha D.B."/>
            <person name="Bess C.B."/>
            <person name="Bickham C.B."/>
            <person name="Bolden T.B."/>
            <person name="Carter K.C."/>
            <person name="Chau D.C."/>
            <person name="Chavez A.C."/>
            <person name="Clerc-Blankenburg K.C."/>
            <person name="Coyle M.C."/>
            <person name="Dao M.D."/>
            <person name="Davila M.L.D."/>
            <person name="Davy-Carroll L.D."/>
            <person name="Denson S.D."/>
            <person name="Dinh H.D."/>
            <person name="Fernandez S.F."/>
            <person name="Fernando P.F."/>
            <person name="Forbes L.F."/>
            <person name="Francis C.F."/>
            <person name="Francisco L.F."/>
            <person name="Fu Q.F."/>
            <person name="Garcia-Iii R.G."/>
            <person name="Garrett T.G."/>
            <person name="Gross S.G."/>
            <person name="Gubbala S.G."/>
            <person name="Hirani K.H."/>
            <person name="Hogues M.H."/>
            <person name="Hollins B.H."/>
            <person name="Jackson L.J."/>
            <person name="Javaid M.J."/>
            <person name="Jhangiani S.J."/>
            <person name="Johnson A.J."/>
            <person name="Johnson B.J."/>
            <person name="Jones J.J."/>
            <person name="Joshi V.J."/>
            <person name="Kalu J.K."/>
            <person name="Khan N.K."/>
            <person name="Korchina V.K."/>
            <person name="Kovar C.K."/>
            <person name="Lago L.L."/>
            <person name="Lara F.L."/>
            <person name="Le T.-K.L."/>
            <person name="Lee S.L."/>
            <person name="Legall-Iii F.L."/>
            <person name="Lemon S.L."/>
            <person name="Liu J.L."/>
            <person name="Liu Y.-S.L."/>
            <person name="Liyanage D.L."/>
            <person name="Lopez J.L."/>
            <person name="Lorensuhewa L.L."/>
            <person name="Mata R.M."/>
            <person name="Mathew T.M."/>
            <person name="Mercado C.M."/>
            <person name="Mercado I.M."/>
            <person name="Morales K.M."/>
            <person name="Morgan M.M."/>
            <person name="Munidasa M.M."/>
            <person name="Ngo D.N."/>
            <person name="Nguyen L.N."/>
            <person name="Nguyen T.N."/>
            <person name="Nguyen N.N."/>
            <person name="Obregon M.O."/>
            <person name="Okwuonu G.O."/>
            <person name="Ongeri F.O."/>
            <person name="Onwere C.O."/>
            <person name="Osifeso I.O."/>
            <person name="Parra A.P."/>
            <person name="Patil S.P."/>
            <person name="Perez A.P."/>
            <person name="Perez Y.P."/>
            <person name="Pham C.P."/>
            <person name="Pu L.-L.P."/>
            <person name="Puazo M.P."/>
            <person name="Quiroz J.Q."/>
            <person name="Rouhana J.R."/>
            <person name="Ruiz M.R."/>
            <person name="Ruiz S.-J.R."/>
            <person name="Saada N.S."/>
            <person name="Santibanez J.S."/>
            <person name="Scheel M.S."/>
            <person name="Schneider B.S."/>
            <person name="Simmons D.S."/>
            <person name="Sisson I.S."/>
            <person name="Tang L.-Y.T."/>
            <person name="Thornton R.T."/>
            <person name="Tisius J.T."/>
            <person name="Toledanes G.T."/>
            <person name="Trejos Z.T."/>
            <person name="Usmani K.U."/>
            <person name="Varghese R.V."/>
            <person name="Vattathil S.V."/>
            <person name="Vee V.V."/>
            <person name="Walker D.W."/>
            <person name="Weissenberger G.W."/>
            <person name="White C.W."/>
            <person name="Williams A.W."/>
            <person name="Woodworth J.W."/>
            <person name="Wright R.W."/>
            <person name="Zhu Y.Z."/>
            <person name="Han Y.H."/>
            <person name="Newsham I.N."/>
            <person name="Nazareth L.N."/>
            <person name="Worley K.W."/>
            <person name="Muzny D.M."/>
            <person name="Rogers J.R."/>
            <person name="Gibbs R.G."/>
        </authorList>
    </citation>
    <scope>NUCLEOTIDE SEQUENCE [LARGE SCALE GENOMIC DNA]</scope>
</reference>
<sequence length="142" mass="16052">MRLPNVLETHSLPQCSQDASMESKEIILQLQACFLFVCLIVLFFFFVMESHSSFCHPGWQWHDLGSLQPLPPGFKRFSCLSLLSNWNYRHVLPCLANFFVFLVETGFYHVGQAGLELLTSRDPPASASQSAGITGMNHCTWP</sequence>
<keyword evidence="3" id="KW-1185">Reference proteome</keyword>
<dbReference type="OMA" id="FFVMESH"/>
<keyword evidence="1" id="KW-0812">Transmembrane</keyword>
<evidence type="ECO:0000256" key="1">
    <source>
        <dbReference type="SAM" id="Phobius"/>
    </source>
</evidence>
<keyword evidence="1" id="KW-1133">Transmembrane helix</keyword>
<dbReference type="Proteomes" id="UP000028761">
    <property type="component" value="Chromosome 6"/>
</dbReference>